<evidence type="ECO:0000256" key="3">
    <source>
        <dbReference type="ARBA" id="ARBA00023163"/>
    </source>
</evidence>
<keyword evidence="2 4" id="KW-0238">DNA-binding</keyword>
<evidence type="ECO:0000256" key="1">
    <source>
        <dbReference type="ARBA" id="ARBA00023015"/>
    </source>
</evidence>
<dbReference type="GO" id="GO:0003677">
    <property type="term" value="F:DNA binding"/>
    <property type="evidence" value="ECO:0007669"/>
    <property type="project" value="UniProtKB-UniRule"/>
</dbReference>
<dbReference type="OrthoDB" id="9787680at2"/>
<gene>
    <name evidence="6" type="ORF">COO09_18540</name>
</gene>
<proteinExistence type="predicted"/>
<name>A0A2A4FTY2_9SPHN</name>
<dbReference type="PROSITE" id="PS50977">
    <property type="entry name" value="HTH_TETR_2"/>
    <property type="match status" value="1"/>
</dbReference>
<keyword evidence="1" id="KW-0805">Transcription regulation</keyword>
<dbReference type="InterPro" id="IPR001647">
    <property type="entry name" value="HTH_TetR"/>
</dbReference>
<dbReference type="PRINTS" id="PR00455">
    <property type="entry name" value="HTHTETR"/>
</dbReference>
<dbReference type="KEGG" id="rdi:CMV14_22605"/>
<dbReference type="SUPFAM" id="SSF48498">
    <property type="entry name" value="Tetracyclin repressor-like, C-terminal domain"/>
    <property type="match status" value="1"/>
</dbReference>
<keyword evidence="7" id="KW-1185">Reference proteome</keyword>
<dbReference type="Gene3D" id="1.10.357.10">
    <property type="entry name" value="Tetracycline Repressor, domain 2"/>
    <property type="match status" value="1"/>
</dbReference>
<dbReference type="PANTHER" id="PTHR47506:SF1">
    <property type="entry name" value="HTH-TYPE TRANSCRIPTIONAL REGULATOR YJDC"/>
    <property type="match status" value="1"/>
</dbReference>
<evidence type="ECO:0000256" key="4">
    <source>
        <dbReference type="PROSITE-ProRule" id="PRU00335"/>
    </source>
</evidence>
<protein>
    <submittedName>
        <fullName evidence="6">TetR/AcrR family transcriptional regulator</fullName>
    </submittedName>
</protein>
<comment type="caution">
    <text evidence="6">The sequence shown here is derived from an EMBL/GenBank/DDBJ whole genome shotgun (WGS) entry which is preliminary data.</text>
</comment>
<evidence type="ECO:0000313" key="6">
    <source>
        <dbReference type="EMBL" id="PCE40851.1"/>
    </source>
</evidence>
<dbReference type="SUPFAM" id="SSF46689">
    <property type="entry name" value="Homeodomain-like"/>
    <property type="match status" value="1"/>
</dbReference>
<evidence type="ECO:0000313" key="7">
    <source>
        <dbReference type="Proteomes" id="UP000218934"/>
    </source>
</evidence>
<dbReference type="InterPro" id="IPR009057">
    <property type="entry name" value="Homeodomain-like_sf"/>
</dbReference>
<evidence type="ECO:0000256" key="2">
    <source>
        <dbReference type="ARBA" id="ARBA00023125"/>
    </source>
</evidence>
<dbReference type="RefSeq" id="WP_066966783.1">
    <property type="nucleotide sequence ID" value="NZ_CP023449.1"/>
</dbReference>
<dbReference type="InterPro" id="IPR011075">
    <property type="entry name" value="TetR_C"/>
</dbReference>
<dbReference type="InterPro" id="IPR036271">
    <property type="entry name" value="Tet_transcr_reg_TetR-rel_C_sf"/>
</dbReference>
<feature type="DNA-binding region" description="H-T-H motif" evidence="4">
    <location>
        <begin position="26"/>
        <end position="45"/>
    </location>
</feature>
<keyword evidence="3" id="KW-0804">Transcription</keyword>
<dbReference type="Pfam" id="PF16925">
    <property type="entry name" value="TetR_C_13"/>
    <property type="match status" value="1"/>
</dbReference>
<accession>A0A2A4FTY2</accession>
<evidence type="ECO:0000259" key="5">
    <source>
        <dbReference type="PROSITE" id="PS50977"/>
    </source>
</evidence>
<feature type="domain" description="HTH tetR-type" evidence="5">
    <location>
        <begin position="3"/>
        <end position="63"/>
    </location>
</feature>
<sequence length="189" mass="20993">MRQTKRDELVEKATAIFYRNGFQATGMDRLVTETGISKTSIYKHFKTKDDLIVAALKSRDAFLRGWLFGRMAQLASTPRDQLIAMFDALHEWFNEPDFHGCMFAKASSEYQDPEHPINREATDHVSRVSAQLAEIAEEAGLKQPTELARQLALLKEGAVVLATMGRGGTPALDAKAVAIKLVDEATPDK</sequence>
<organism evidence="6 7">
    <name type="scientific">Rhizorhabdus dicambivorans</name>
    <dbReference type="NCBI Taxonomy" id="1850238"/>
    <lineage>
        <taxon>Bacteria</taxon>
        <taxon>Pseudomonadati</taxon>
        <taxon>Pseudomonadota</taxon>
        <taxon>Alphaproteobacteria</taxon>
        <taxon>Sphingomonadales</taxon>
        <taxon>Sphingomonadaceae</taxon>
        <taxon>Rhizorhabdus</taxon>
    </lineage>
</organism>
<dbReference type="PANTHER" id="PTHR47506">
    <property type="entry name" value="TRANSCRIPTIONAL REGULATORY PROTEIN"/>
    <property type="match status" value="1"/>
</dbReference>
<dbReference type="Pfam" id="PF00440">
    <property type="entry name" value="TetR_N"/>
    <property type="match status" value="1"/>
</dbReference>
<dbReference type="AlphaFoldDB" id="A0A2A4FTY2"/>
<reference evidence="6 7" key="1">
    <citation type="submission" date="2017-09" db="EMBL/GenBank/DDBJ databases">
        <title>The Catabolism of 3,6-Dichlorosalicylic acid is Initiated by the Cytochrome P450 Monooxygenase DsmABC in Rhizorhabdus dicambivorans Ndbn-20.</title>
        <authorList>
            <person name="Na L."/>
        </authorList>
    </citation>
    <scope>NUCLEOTIDE SEQUENCE [LARGE SCALE GENOMIC DNA]</scope>
    <source>
        <strain evidence="6 7">Ndbn-20m</strain>
    </source>
</reference>
<dbReference type="EMBL" id="NWUF01000022">
    <property type="protein sequence ID" value="PCE40851.1"/>
    <property type="molecule type" value="Genomic_DNA"/>
</dbReference>
<dbReference type="Proteomes" id="UP000218934">
    <property type="component" value="Unassembled WGS sequence"/>
</dbReference>